<dbReference type="Proteomes" id="UP000185491">
    <property type="component" value="Chromosome"/>
</dbReference>
<dbReference type="STRING" id="161895.CPHO_01185"/>
<keyword evidence="4 6" id="KW-1133">Transmembrane helix</keyword>
<feature type="domain" description="Type II secretion system protein GspF" evidence="7">
    <location>
        <begin position="27"/>
        <end position="145"/>
    </location>
</feature>
<proteinExistence type="predicted"/>
<sequence>MARWLPWLLARRRPASPDLTALAFEVDLFAQCVACGLGPATAASAVGRVSTQPAWARAGSLLELGIPAAQAWQPVREIPELAEFATLIVLSEQSGAALAQGAHRQAKALRGKAASAAIARAERAGVFIALPLTLCFLPAFIIVGLVPIVVSLGADIFTF</sequence>
<dbReference type="PANTHER" id="PTHR35007:SF3">
    <property type="entry name" value="POSSIBLE CONSERVED ALANINE RICH MEMBRANE PROTEIN"/>
    <property type="match status" value="1"/>
</dbReference>
<evidence type="ECO:0000256" key="5">
    <source>
        <dbReference type="ARBA" id="ARBA00023136"/>
    </source>
</evidence>
<dbReference type="PANTHER" id="PTHR35007">
    <property type="entry name" value="INTEGRAL MEMBRANE PROTEIN-RELATED"/>
    <property type="match status" value="1"/>
</dbReference>
<evidence type="ECO:0000259" key="7">
    <source>
        <dbReference type="Pfam" id="PF00482"/>
    </source>
</evidence>
<dbReference type="AlphaFoldDB" id="A0A1L7D6B3"/>
<keyword evidence="2" id="KW-1003">Cell membrane</keyword>
<comment type="subcellular location">
    <subcellularLocation>
        <location evidence="1">Cell membrane</location>
        <topology evidence="1">Multi-pass membrane protein</topology>
    </subcellularLocation>
</comment>
<dbReference type="KEGG" id="cpho:CPHO_01185"/>
<evidence type="ECO:0000256" key="1">
    <source>
        <dbReference type="ARBA" id="ARBA00004651"/>
    </source>
</evidence>
<dbReference type="GO" id="GO:0005886">
    <property type="term" value="C:plasma membrane"/>
    <property type="evidence" value="ECO:0007669"/>
    <property type="project" value="UniProtKB-SubCell"/>
</dbReference>
<gene>
    <name evidence="8" type="ORF">CPHO_01185</name>
</gene>
<keyword evidence="9" id="KW-1185">Reference proteome</keyword>
<dbReference type="InterPro" id="IPR018076">
    <property type="entry name" value="T2SS_GspF_dom"/>
</dbReference>
<evidence type="ECO:0000313" key="8">
    <source>
        <dbReference type="EMBL" id="APT93581.1"/>
    </source>
</evidence>
<evidence type="ECO:0000256" key="2">
    <source>
        <dbReference type="ARBA" id="ARBA00022475"/>
    </source>
</evidence>
<accession>A0A1L7D6B3</accession>
<keyword evidence="5 6" id="KW-0472">Membrane</keyword>
<dbReference type="Pfam" id="PF00482">
    <property type="entry name" value="T2SSF"/>
    <property type="match status" value="1"/>
</dbReference>
<protein>
    <recommendedName>
        <fullName evidence="7">Type II secretion system protein GspF domain-containing protein</fullName>
    </recommendedName>
</protein>
<name>A0A1L7D6B3_9CORY</name>
<evidence type="ECO:0000256" key="3">
    <source>
        <dbReference type="ARBA" id="ARBA00022692"/>
    </source>
</evidence>
<keyword evidence="3 6" id="KW-0812">Transmembrane</keyword>
<dbReference type="EMBL" id="CP009249">
    <property type="protein sequence ID" value="APT93581.1"/>
    <property type="molecule type" value="Genomic_DNA"/>
</dbReference>
<reference evidence="8 9" key="1">
    <citation type="submission" date="2014-08" db="EMBL/GenBank/DDBJ databases">
        <title>Complete genome sequence of Corynebacterium phocae M408/89/1(T)(=DSM 44612(T)), isolated from the common seal (Phoca vitulina).</title>
        <authorList>
            <person name="Ruckert C."/>
            <person name="Albersmeier A."/>
            <person name="Winkler A."/>
            <person name="Kalinowski J."/>
        </authorList>
    </citation>
    <scope>NUCLEOTIDE SEQUENCE [LARGE SCALE GENOMIC DNA]</scope>
    <source>
        <strain evidence="8 9">M408/89/1</strain>
    </source>
</reference>
<organism evidence="8 9">
    <name type="scientific">Corynebacterium phocae</name>
    <dbReference type="NCBI Taxonomy" id="161895"/>
    <lineage>
        <taxon>Bacteria</taxon>
        <taxon>Bacillati</taxon>
        <taxon>Actinomycetota</taxon>
        <taxon>Actinomycetes</taxon>
        <taxon>Mycobacteriales</taxon>
        <taxon>Corynebacteriaceae</taxon>
        <taxon>Corynebacterium</taxon>
    </lineage>
</organism>
<evidence type="ECO:0000313" key="9">
    <source>
        <dbReference type="Proteomes" id="UP000185491"/>
    </source>
</evidence>
<evidence type="ECO:0000256" key="6">
    <source>
        <dbReference type="SAM" id="Phobius"/>
    </source>
</evidence>
<feature type="transmembrane region" description="Helical" evidence="6">
    <location>
        <begin position="126"/>
        <end position="150"/>
    </location>
</feature>
<evidence type="ECO:0000256" key="4">
    <source>
        <dbReference type="ARBA" id="ARBA00022989"/>
    </source>
</evidence>